<dbReference type="Pfam" id="PF05982">
    <property type="entry name" value="Sbt_1"/>
    <property type="match status" value="1"/>
</dbReference>
<gene>
    <name evidence="1" type="ORF">ICHIAU1_23140</name>
</gene>
<dbReference type="InterPro" id="IPR010293">
    <property type="entry name" value="Sbt_1"/>
</dbReference>
<dbReference type="EMBL" id="AP022345">
    <property type="protein sequence ID" value="BBU70031.1"/>
    <property type="molecule type" value="Genomic_DNA"/>
</dbReference>
<proteinExistence type="predicted"/>
<organism evidence="1 2">
    <name type="scientific">Fluviibacter phosphoraccumulans</name>
    <dbReference type="NCBI Taxonomy" id="1751046"/>
    <lineage>
        <taxon>Bacteria</taxon>
        <taxon>Pseudomonadati</taxon>
        <taxon>Pseudomonadota</taxon>
        <taxon>Betaproteobacteria</taxon>
        <taxon>Rhodocyclales</taxon>
        <taxon>Fluviibacteraceae</taxon>
        <taxon>Fluviibacter</taxon>
    </lineage>
</organism>
<dbReference type="PANTHER" id="PTHR40400">
    <property type="entry name" value="SLR1512 PROTEIN"/>
    <property type="match status" value="1"/>
</dbReference>
<name>A0A679IAH0_9RHOO</name>
<dbReference type="AlphaFoldDB" id="A0A679IAH0"/>
<keyword evidence="2" id="KW-1185">Reference proteome</keyword>
<dbReference type="RefSeq" id="WP_242451514.1">
    <property type="nucleotide sequence ID" value="NZ_AP019011.1"/>
</dbReference>
<evidence type="ECO:0000313" key="2">
    <source>
        <dbReference type="Proteomes" id="UP000463961"/>
    </source>
</evidence>
<sequence>MFLYESLSIFLLLAIGLKGGIALSKHHPGELLGPILVVVAAATLVPIIGFVIARLVGQQDRANAGALAAHYGSVSVVTFAVASSFLMRQAVEAEGYMSVFLVILEIPGLLIGVALARMGASETRWLPLIHEILTGKSIVLLVGGLIIGYVCGEEGAVSITPLFFGLFKGLLAIFLLEMGLVTAGRVADLKRSGIFLVSFGLLMPLLGAMIGLITALGLGLSVGGSTLLATLFASASYIAAPAAVRMAVPEANPSLSIGASLGVTFPFNITLGIPLYFAASQWLIGGQA</sequence>
<reference evidence="2" key="1">
    <citation type="submission" date="2020-01" db="EMBL/GenBank/DDBJ databases">
        <title>Phosphoaccumulans saitamaens gen. nov., sp. nov., a polyphosphate accumulating bacterium isolated from surface river water.</title>
        <authorList>
            <person name="Watanabe K."/>
            <person name="Suda W."/>
        </authorList>
    </citation>
    <scope>NUCLEOTIDE SEQUENCE [LARGE SCALE GENOMIC DNA]</scope>
    <source>
        <strain evidence="2">ICHIAU1</strain>
    </source>
</reference>
<protein>
    <submittedName>
        <fullName evidence="1">Sodium-dependent bicarbonate transport family permease</fullName>
    </submittedName>
</protein>
<accession>A0A679IAH0</accession>
<evidence type="ECO:0000313" key="1">
    <source>
        <dbReference type="EMBL" id="BBU70031.1"/>
    </source>
</evidence>
<dbReference type="Proteomes" id="UP000463961">
    <property type="component" value="Chromosome"/>
</dbReference>
<dbReference type="PANTHER" id="PTHR40400:SF1">
    <property type="entry name" value="SLR1512 PROTEIN"/>
    <property type="match status" value="1"/>
</dbReference>